<evidence type="ECO:0000313" key="1">
    <source>
        <dbReference type="EMBL" id="KAK3752778.1"/>
    </source>
</evidence>
<sequence length="81" mass="9141">MVEPSTSKLTLINDVTEKNLPAAHKEANSASFPEQLKDLTRGQGHGHSQVVEKHKKLQSRWYKENKGGTRKIIFIAFDLLV</sequence>
<organism evidence="1 2">
    <name type="scientific">Elysia crispata</name>
    <name type="common">lettuce slug</name>
    <dbReference type="NCBI Taxonomy" id="231223"/>
    <lineage>
        <taxon>Eukaryota</taxon>
        <taxon>Metazoa</taxon>
        <taxon>Spiralia</taxon>
        <taxon>Lophotrochozoa</taxon>
        <taxon>Mollusca</taxon>
        <taxon>Gastropoda</taxon>
        <taxon>Heterobranchia</taxon>
        <taxon>Euthyneura</taxon>
        <taxon>Panpulmonata</taxon>
        <taxon>Sacoglossa</taxon>
        <taxon>Placobranchoidea</taxon>
        <taxon>Plakobranchidae</taxon>
        <taxon>Elysia</taxon>
    </lineage>
</organism>
<proteinExistence type="predicted"/>
<gene>
    <name evidence="1" type="ORF">RRG08_047550</name>
</gene>
<keyword evidence="2" id="KW-1185">Reference proteome</keyword>
<dbReference type="EMBL" id="JAWDGP010005741">
    <property type="protein sequence ID" value="KAK3752778.1"/>
    <property type="molecule type" value="Genomic_DNA"/>
</dbReference>
<accession>A0AAE1D204</accession>
<protein>
    <submittedName>
        <fullName evidence="1">Uncharacterized protein</fullName>
    </submittedName>
</protein>
<evidence type="ECO:0000313" key="2">
    <source>
        <dbReference type="Proteomes" id="UP001283361"/>
    </source>
</evidence>
<name>A0AAE1D204_9GAST</name>
<reference evidence="1" key="1">
    <citation type="journal article" date="2023" name="G3 (Bethesda)">
        <title>A reference genome for the long-term kleptoplast-retaining sea slug Elysia crispata morphotype clarki.</title>
        <authorList>
            <person name="Eastman K.E."/>
            <person name="Pendleton A.L."/>
            <person name="Shaikh M.A."/>
            <person name="Suttiyut T."/>
            <person name="Ogas R."/>
            <person name="Tomko P."/>
            <person name="Gavelis G."/>
            <person name="Widhalm J.R."/>
            <person name="Wisecaver J.H."/>
        </authorList>
    </citation>
    <scope>NUCLEOTIDE SEQUENCE</scope>
    <source>
        <strain evidence="1">ECLA1</strain>
    </source>
</reference>
<dbReference type="Proteomes" id="UP001283361">
    <property type="component" value="Unassembled WGS sequence"/>
</dbReference>
<dbReference type="AlphaFoldDB" id="A0AAE1D204"/>
<comment type="caution">
    <text evidence="1">The sequence shown here is derived from an EMBL/GenBank/DDBJ whole genome shotgun (WGS) entry which is preliminary data.</text>
</comment>